<dbReference type="InterPro" id="IPR036909">
    <property type="entry name" value="Cyt_c-like_dom_sf"/>
</dbReference>
<dbReference type="PANTHER" id="PTHR35008">
    <property type="entry name" value="BLL4482 PROTEIN-RELATED"/>
    <property type="match status" value="1"/>
</dbReference>
<dbReference type="SUPFAM" id="SSF46626">
    <property type="entry name" value="Cytochrome c"/>
    <property type="match status" value="2"/>
</dbReference>
<dbReference type="Pfam" id="PF00034">
    <property type="entry name" value="Cytochrom_C"/>
    <property type="match status" value="1"/>
</dbReference>
<dbReference type="PANTHER" id="PTHR35008:SF8">
    <property type="entry name" value="ALCOHOL DEHYDROGENASE CYTOCHROME C SUBUNIT"/>
    <property type="match status" value="1"/>
</dbReference>
<keyword evidence="8" id="KW-1185">Reference proteome</keyword>
<keyword evidence="2 4" id="KW-0479">Metal-binding</keyword>
<reference evidence="7 8" key="1">
    <citation type="submission" date="2019-06" db="EMBL/GenBank/DDBJ databases">
        <title>YIM 131921 draft genome.</title>
        <authorList>
            <person name="Jiang L."/>
        </authorList>
    </citation>
    <scope>NUCLEOTIDE SEQUENCE [LARGE SCALE GENOMIC DNA]</scope>
    <source>
        <strain evidence="7 8">YIM 131921</strain>
    </source>
</reference>
<dbReference type="InterPro" id="IPR009056">
    <property type="entry name" value="Cyt_c-like_dom"/>
</dbReference>
<keyword evidence="3 4" id="KW-0408">Iron</keyword>
<organism evidence="7 8">
    <name type="scientific">Rubellimicrobium rubrum</name>
    <dbReference type="NCBI Taxonomy" id="2585369"/>
    <lineage>
        <taxon>Bacteria</taxon>
        <taxon>Pseudomonadati</taxon>
        <taxon>Pseudomonadota</taxon>
        <taxon>Alphaproteobacteria</taxon>
        <taxon>Rhodobacterales</taxon>
        <taxon>Roseobacteraceae</taxon>
        <taxon>Rubellimicrobium</taxon>
    </lineage>
</organism>
<dbReference type="Proteomes" id="UP000305887">
    <property type="component" value="Unassembled WGS sequence"/>
</dbReference>
<feature type="region of interest" description="Disordered" evidence="5">
    <location>
        <begin position="293"/>
        <end position="312"/>
    </location>
</feature>
<dbReference type="GO" id="GO:0020037">
    <property type="term" value="F:heme binding"/>
    <property type="evidence" value="ECO:0007669"/>
    <property type="project" value="InterPro"/>
</dbReference>
<dbReference type="EMBL" id="VDFU01000005">
    <property type="protein sequence ID" value="TNC51188.1"/>
    <property type="molecule type" value="Genomic_DNA"/>
</dbReference>
<keyword evidence="1 4" id="KW-0349">Heme</keyword>
<name>A0A5C4MZJ5_9RHOB</name>
<dbReference type="InterPro" id="IPR051459">
    <property type="entry name" value="Cytochrome_c-type_DH"/>
</dbReference>
<evidence type="ECO:0000256" key="1">
    <source>
        <dbReference type="ARBA" id="ARBA00022617"/>
    </source>
</evidence>
<feature type="domain" description="Cytochrome c" evidence="6">
    <location>
        <begin position="38"/>
        <end position="145"/>
    </location>
</feature>
<feature type="domain" description="Cytochrome c" evidence="6">
    <location>
        <begin position="186"/>
        <end position="292"/>
    </location>
</feature>
<evidence type="ECO:0000259" key="6">
    <source>
        <dbReference type="PROSITE" id="PS51007"/>
    </source>
</evidence>
<proteinExistence type="predicted"/>
<dbReference type="OrthoDB" id="9811281at2"/>
<dbReference type="AlphaFoldDB" id="A0A5C4MZJ5"/>
<dbReference type="GO" id="GO:0009055">
    <property type="term" value="F:electron transfer activity"/>
    <property type="evidence" value="ECO:0007669"/>
    <property type="project" value="InterPro"/>
</dbReference>
<protein>
    <submittedName>
        <fullName evidence="7">C-type cytochrome</fullName>
    </submittedName>
</protein>
<evidence type="ECO:0000313" key="8">
    <source>
        <dbReference type="Proteomes" id="UP000305887"/>
    </source>
</evidence>
<dbReference type="Gene3D" id="1.10.760.10">
    <property type="entry name" value="Cytochrome c-like domain"/>
    <property type="match status" value="2"/>
</dbReference>
<accession>A0A5C4MZJ5</accession>
<sequence>MRTALASLGALALLGAGAAWWVTAPDPISAAELSGISGDATRGEILFAAAGCASCHVAPDTPAADAPVLSGGQRFVTQFGTFVAPNISPSPQGVGNWTDADLINAVMRGVSPEGQHYYPAFPWNAYNKADVQDIADLVAYLRTLPPSAAESLPHEIPFPFNIRRSVGGWKLLFEDRDFVVQGDLTPEQTRGRYLVEALGHCGECHTPRNALGGLRRASWLAGAPDPAGDGHNPNITPAGLKWTEAQIVAMLQSGFTPEFDVVGGEMAEVVANTSQLSDEDRRAMAAYLKIVTPVDSPAPKPGTGDSSAEEAG</sequence>
<evidence type="ECO:0000313" key="7">
    <source>
        <dbReference type="EMBL" id="TNC51188.1"/>
    </source>
</evidence>
<dbReference type="PROSITE" id="PS51007">
    <property type="entry name" value="CYTC"/>
    <property type="match status" value="2"/>
</dbReference>
<gene>
    <name evidence="7" type="ORF">FHG66_06485</name>
</gene>
<evidence type="ECO:0000256" key="2">
    <source>
        <dbReference type="ARBA" id="ARBA00022723"/>
    </source>
</evidence>
<dbReference type="Pfam" id="PF13442">
    <property type="entry name" value="Cytochrome_CBB3"/>
    <property type="match status" value="1"/>
</dbReference>
<evidence type="ECO:0000256" key="4">
    <source>
        <dbReference type="PROSITE-ProRule" id="PRU00433"/>
    </source>
</evidence>
<evidence type="ECO:0000256" key="5">
    <source>
        <dbReference type="SAM" id="MobiDB-lite"/>
    </source>
</evidence>
<dbReference type="RefSeq" id="WP_139075930.1">
    <property type="nucleotide sequence ID" value="NZ_VDFU01000005.1"/>
</dbReference>
<dbReference type="GO" id="GO:0046872">
    <property type="term" value="F:metal ion binding"/>
    <property type="evidence" value="ECO:0007669"/>
    <property type="project" value="UniProtKB-KW"/>
</dbReference>
<comment type="caution">
    <text evidence="7">The sequence shown here is derived from an EMBL/GenBank/DDBJ whole genome shotgun (WGS) entry which is preliminary data.</text>
</comment>
<evidence type="ECO:0000256" key="3">
    <source>
        <dbReference type="ARBA" id="ARBA00023004"/>
    </source>
</evidence>